<accession>A0A9J6RNT6</accession>
<dbReference type="AlphaFoldDB" id="A0A9J6RNT6"/>
<keyword evidence="1" id="KW-0175">Coiled coil</keyword>
<name>A0A9J6RNT6_9GAMM</name>
<feature type="compositionally biased region" description="Low complexity" evidence="2">
    <location>
        <begin position="260"/>
        <end position="275"/>
    </location>
</feature>
<keyword evidence="6" id="KW-1185">Reference proteome</keyword>
<protein>
    <recommendedName>
        <fullName evidence="4">FimV N-terminal domain-containing protein</fullName>
    </recommendedName>
</protein>
<keyword evidence="3" id="KW-1133">Transmembrane helix</keyword>
<evidence type="ECO:0000313" key="6">
    <source>
        <dbReference type="Proteomes" id="UP001069090"/>
    </source>
</evidence>
<gene>
    <name evidence="5" type="ORF">O0V09_12380</name>
</gene>
<dbReference type="CDD" id="cd00118">
    <property type="entry name" value="LysM"/>
    <property type="match status" value="1"/>
</dbReference>
<feature type="domain" description="FimV N-terminal" evidence="4">
    <location>
        <begin position="15"/>
        <end position="122"/>
    </location>
</feature>
<evidence type="ECO:0000259" key="4">
    <source>
        <dbReference type="Pfam" id="PF25800"/>
    </source>
</evidence>
<proteinExistence type="predicted"/>
<feature type="coiled-coil region" evidence="1">
    <location>
        <begin position="298"/>
        <end position="372"/>
    </location>
</feature>
<comment type="caution">
    <text evidence="5">The sequence shown here is derived from an EMBL/GenBank/DDBJ whole genome shotgun (WGS) entry which is preliminary data.</text>
</comment>
<sequence>MALLVSALGSQAAALGLGELSYSSYLGQPLDARITLISPEKDYDTNELKVRQLSAEQAATMGVELLSYFQRFEIEPVLNNGQLYIKLHSEDPVTEPFINFFIELKWPQGKVYREYTLLLDPPAVAPAQLEQASPQAQQRPQAATRAKVNPRPAAATRPAMSLSQDQYRVRSGDSLSRIAQRLSQGSQYHYSDIMNWLLANNPQAFIKGDPNRLKAAVVLNLPNEANWSTVAKPAPKTLAEPAKPAQSPVRKLTPLPATKQQAVSVAQQQPQAAEQNLSSEPRLSLQTTATTGQAETVNDVALLNEEQLRERIRRSKEQNDQLQRENKAIEARLKRLEGSDYIKSLERLVQLREQELAELRALNQNQELLKSTAMATANQAASGNKAALNIDSKLNQNKPADTANSEPAAGPSRLWLWLLLLAGVAGSVYFFITSRRKQPELNTETPEFDEGVELARLDEALASQDQSIGYESEQGDINFSSLFDESGQPTGGEHIGKWRPDPELSKKIQAKTQSYVPESPKGFHVVHHHEHDNVDDLISDALAYCAQGYYDKAESMLMAEEATRGAESRISTALDYVRNLKQQSE</sequence>
<dbReference type="EMBL" id="JAPTGG010000009">
    <property type="protein sequence ID" value="MCZ0866002.1"/>
    <property type="molecule type" value="Genomic_DNA"/>
</dbReference>
<dbReference type="RefSeq" id="WP_258332155.1">
    <property type="nucleotide sequence ID" value="NZ_JAPTGG010000009.1"/>
</dbReference>
<reference evidence="5 6" key="1">
    <citation type="submission" date="2022-12" db="EMBL/GenBank/DDBJ databases">
        <title>Dasania phycosphaerae sp. nov., isolated from particulate material of the south coast of Korea.</title>
        <authorList>
            <person name="Jiang Y."/>
        </authorList>
    </citation>
    <scope>NUCLEOTIDE SEQUENCE [LARGE SCALE GENOMIC DNA]</scope>
    <source>
        <strain evidence="5 6">GY-19</strain>
    </source>
</reference>
<dbReference type="InterPro" id="IPR057840">
    <property type="entry name" value="FimV_N"/>
</dbReference>
<keyword evidence="3" id="KW-0812">Transmembrane</keyword>
<dbReference type="InterPro" id="IPR018392">
    <property type="entry name" value="LysM"/>
</dbReference>
<feature type="region of interest" description="Disordered" evidence="2">
    <location>
        <begin position="128"/>
        <end position="163"/>
    </location>
</feature>
<dbReference type="InterPro" id="IPR036779">
    <property type="entry name" value="LysM_dom_sf"/>
</dbReference>
<evidence type="ECO:0000256" key="2">
    <source>
        <dbReference type="SAM" id="MobiDB-lite"/>
    </source>
</evidence>
<evidence type="ECO:0000256" key="3">
    <source>
        <dbReference type="SAM" id="Phobius"/>
    </source>
</evidence>
<feature type="region of interest" description="Disordered" evidence="2">
    <location>
        <begin position="257"/>
        <end position="291"/>
    </location>
</feature>
<dbReference type="Pfam" id="PF25800">
    <property type="entry name" value="FimV_N"/>
    <property type="match status" value="1"/>
</dbReference>
<feature type="compositionally biased region" description="Low complexity" evidence="2">
    <location>
        <begin position="131"/>
        <end position="146"/>
    </location>
</feature>
<evidence type="ECO:0000256" key="1">
    <source>
        <dbReference type="SAM" id="Coils"/>
    </source>
</evidence>
<feature type="transmembrane region" description="Helical" evidence="3">
    <location>
        <begin position="414"/>
        <end position="432"/>
    </location>
</feature>
<keyword evidence="3" id="KW-0472">Membrane</keyword>
<organism evidence="5 6">
    <name type="scientific">Dasania phycosphaerae</name>
    <dbReference type="NCBI Taxonomy" id="2950436"/>
    <lineage>
        <taxon>Bacteria</taxon>
        <taxon>Pseudomonadati</taxon>
        <taxon>Pseudomonadota</taxon>
        <taxon>Gammaproteobacteria</taxon>
        <taxon>Cellvibrionales</taxon>
        <taxon>Spongiibacteraceae</taxon>
        <taxon>Dasania</taxon>
    </lineage>
</organism>
<dbReference type="Gene3D" id="3.10.350.10">
    <property type="entry name" value="LysM domain"/>
    <property type="match status" value="1"/>
</dbReference>
<evidence type="ECO:0000313" key="5">
    <source>
        <dbReference type="EMBL" id="MCZ0866002.1"/>
    </source>
</evidence>
<feature type="compositionally biased region" description="Polar residues" evidence="2">
    <location>
        <begin position="276"/>
        <end position="291"/>
    </location>
</feature>
<dbReference type="Proteomes" id="UP001069090">
    <property type="component" value="Unassembled WGS sequence"/>
</dbReference>